<dbReference type="Proteomes" id="UP000186955">
    <property type="component" value="Unassembled WGS sequence"/>
</dbReference>
<feature type="domain" description="DUF2786" evidence="2">
    <location>
        <begin position="41"/>
        <end position="81"/>
    </location>
</feature>
<evidence type="ECO:0000313" key="4">
    <source>
        <dbReference type="EMBL" id="OKO95294.1"/>
    </source>
</evidence>
<comment type="caution">
    <text evidence="4">The sequence shown here is derived from an EMBL/GenBank/DDBJ whole genome shotgun (WGS) entry which is preliminary data.</text>
</comment>
<dbReference type="STRING" id="1316194.A0A1Q5T4Z7"/>
<dbReference type="OrthoDB" id="3067443at2759"/>
<sequence length="406" mass="45687">MPFTSSQAGRKRSDRKPMQKATVIETADQDQAPSTSAVDKKILERIRKCLDRAHHANSSELEAKAALFVSQKLMSQHNVTQADLLASDRSNSKASFGGHSKVRITKTNGSDKRVMMEAFAGKLANAMCTFFDCKCYSTYCGDCVEWSFFGIASNTVAAAMSFEMAHNRILNWACAYKGGKPTFSYRIGVADGLAAMANHEKQRELDQAWRKELDIFASQEHDEAENRRREIERLRLRPANYADPLSANGSDDEIVDQTNIKIELDISLCGEADDVNSNTKADFDMDDIKVTDLCDNVDEAIDMYVKREPTEPPNPTEMPLFNMDSKAHIDTKTGAPPATEASPWETGAQLIRFRATAEQVAEDYLKEKKIKLSQGRQRYYMIRDFDAYRQGQADSAMIEINRQIRR</sequence>
<evidence type="ECO:0000259" key="2">
    <source>
        <dbReference type="Pfam" id="PF10979"/>
    </source>
</evidence>
<keyword evidence="5" id="KW-1185">Reference proteome</keyword>
<dbReference type="Pfam" id="PF23771">
    <property type="entry name" value="DUF7168"/>
    <property type="match status" value="1"/>
</dbReference>
<dbReference type="EMBL" id="MNBE01000704">
    <property type="protein sequence ID" value="OKO95294.1"/>
    <property type="molecule type" value="Genomic_DNA"/>
</dbReference>
<evidence type="ECO:0000313" key="5">
    <source>
        <dbReference type="Proteomes" id="UP000186955"/>
    </source>
</evidence>
<dbReference type="InterPro" id="IPR055592">
    <property type="entry name" value="DUF7168"/>
</dbReference>
<dbReference type="InterPro" id="IPR024498">
    <property type="entry name" value="DUF2786"/>
</dbReference>
<feature type="region of interest" description="Disordered" evidence="1">
    <location>
        <begin position="1"/>
        <end position="37"/>
    </location>
</feature>
<name>A0A1Q5T4Z7_9EURO</name>
<reference evidence="4 5" key="1">
    <citation type="submission" date="2016-10" db="EMBL/GenBank/DDBJ databases">
        <title>Genome sequence of the ascomycete fungus Penicillium subrubescens.</title>
        <authorList>
            <person name="De Vries R.P."/>
            <person name="Peng M."/>
            <person name="Dilokpimol A."/>
            <person name="Hilden K."/>
            <person name="Makela M.R."/>
            <person name="Grigoriev I."/>
            <person name="Riley R."/>
            <person name="Granchi Z."/>
        </authorList>
    </citation>
    <scope>NUCLEOTIDE SEQUENCE [LARGE SCALE GENOMIC DNA]</scope>
    <source>
        <strain evidence="4 5">CBS 132785</strain>
    </source>
</reference>
<feature type="domain" description="DUF7168" evidence="3">
    <location>
        <begin position="105"/>
        <end position="213"/>
    </location>
</feature>
<protein>
    <submittedName>
        <fullName evidence="4">Uncharacterized protein</fullName>
    </submittedName>
</protein>
<accession>A0A1Q5T4Z7</accession>
<gene>
    <name evidence="4" type="ORF">PENSUB_11249</name>
</gene>
<evidence type="ECO:0000256" key="1">
    <source>
        <dbReference type="SAM" id="MobiDB-lite"/>
    </source>
</evidence>
<proteinExistence type="predicted"/>
<organism evidence="4 5">
    <name type="scientific">Penicillium subrubescens</name>
    <dbReference type="NCBI Taxonomy" id="1316194"/>
    <lineage>
        <taxon>Eukaryota</taxon>
        <taxon>Fungi</taxon>
        <taxon>Dikarya</taxon>
        <taxon>Ascomycota</taxon>
        <taxon>Pezizomycotina</taxon>
        <taxon>Eurotiomycetes</taxon>
        <taxon>Eurotiomycetidae</taxon>
        <taxon>Eurotiales</taxon>
        <taxon>Aspergillaceae</taxon>
        <taxon>Penicillium</taxon>
    </lineage>
</organism>
<dbReference type="AlphaFoldDB" id="A0A1Q5T4Z7"/>
<dbReference type="Pfam" id="PF10979">
    <property type="entry name" value="DUF2786"/>
    <property type="match status" value="1"/>
</dbReference>
<evidence type="ECO:0000259" key="3">
    <source>
        <dbReference type="Pfam" id="PF23771"/>
    </source>
</evidence>